<dbReference type="PANTHER" id="PTHR36848:SF2">
    <property type="entry name" value="SECRETED PROTEIN"/>
    <property type="match status" value="1"/>
</dbReference>
<dbReference type="SUPFAM" id="SSF49785">
    <property type="entry name" value="Galactose-binding domain-like"/>
    <property type="match status" value="1"/>
</dbReference>
<reference evidence="3" key="1">
    <citation type="submission" date="2019-04" db="EMBL/GenBank/DDBJ databases">
        <title>Friends and foes A comparative genomics studyof 23 Aspergillus species from section Flavi.</title>
        <authorList>
            <consortium name="DOE Joint Genome Institute"/>
            <person name="Kjaerbolling I."/>
            <person name="Vesth T."/>
            <person name="Frisvad J.C."/>
            <person name="Nybo J.L."/>
            <person name="Theobald S."/>
            <person name="Kildgaard S."/>
            <person name="Isbrandt T."/>
            <person name="Kuo A."/>
            <person name="Sato A."/>
            <person name="Lyhne E.K."/>
            <person name="Kogle M.E."/>
            <person name="Wiebenga A."/>
            <person name="Kun R.S."/>
            <person name="Lubbers R.J."/>
            <person name="Makela M.R."/>
            <person name="Barry K."/>
            <person name="Chovatia M."/>
            <person name="Clum A."/>
            <person name="Daum C."/>
            <person name="Haridas S."/>
            <person name="He G."/>
            <person name="LaButti K."/>
            <person name="Lipzen A."/>
            <person name="Mondo S."/>
            <person name="Riley R."/>
            <person name="Salamov A."/>
            <person name="Simmons B.A."/>
            <person name="Magnuson J.K."/>
            <person name="Henrissat B."/>
            <person name="Mortensen U.H."/>
            <person name="Larsen T.O."/>
            <person name="Devries R.P."/>
            <person name="Grigoriev I.V."/>
            <person name="Machida M."/>
            <person name="Baker S.E."/>
            <person name="Andersen M.R."/>
        </authorList>
    </citation>
    <scope>NUCLEOTIDE SEQUENCE [LARGE SCALE GENOMIC DNA]</scope>
    <source>
        <strain evidence="3">CBS 130015</strain>
    </source>
</reference>
<evidence type="ECO:0000313" key="2">
    <source>
        <dbReference type="EMBL" id="KAE8308941.1"/>
    </source>
</evidence>
<dbReference type="Pfam" id="PF17132">
    <property type="entry name" value="Glyco_hydro_106"/>
    <property type="match status" value="1"/>
</dbReference>
<organism evidence="2 3">
    <name type="scientific">Aspergillus transmontanensis</name>
    <dbReference type="NCBI Taxonomy" id="1034304"/>
    <lineage>
        <taxon>Eukaryota</taxon>
        <taxon>Fungi</taxon>
        <taxon>Dikarya</taxon>
        <taxon>Ascomycota</taxon>
        <taxon>Pezizomycotina</taxon>
        <taxon>Eurotiomycetes</taxon>
        <taxon>Eurotiomycetidae</taxon>
        <taxon>Eurotiales</taxon>
        <taxon>Aspergillaceae</taxon>
        <taxon>Aspergillus</taxon>
        <taxon>Aspergillus subgen. Circumdati</taxon>
    </lineage>
</organism>
<dbReference type="AlphaFoldDB" id="A0A5N6VKK6"/>
<sequence>MVRLELLSLLHAVGVLAAGSSGPSSSLGTFENPSVRSRPRFRYWLPDAGVDKEIVATNIKDSGERGAGGVEFVPFYNYGGEAGDPPPQANWVTNGFGTPAFRDVFRAALQAHKDAGLLMDFALGPNQGQGVPASTDDPGLQWDLVPYSVPIGSNETFQGPIPGWGTGELVAVVSARVLSQTNISLPEIDSPFLTAQSGYLSLMLEHESLTDITGQVSEDGQLSIHFPTYRDGVGHRIFAYYQKRTLNRNLHFTNNATATIWDNGSFAVDHYSSRGAQTVIDFWESQILIDGIKELLMEVGNYVQSILNTPDAGAGYINDFRSVLEDGYREYLQTITDWARNELHLEFSAQVSYNLPMDMEVNIPVVDAPECESLQFGDSVDAYRQFSGPALLAGKSVISNEMGATMAAYGYPFRSLLFSVGRAIVGGVNQLVLHGQSYTGDYYETTWPGYTAFSYSTSELYSNKQPSWDHGLSDVLNFFARVQYTQRQGIPRVDVAIYNKVSATNAAAFPSMYQADDLVNEGWSWAYLSPDNFALPGATVENGTLGPDGPRFKALVVESASNMTLSGLDNIREYATQGLPIILSGGLPGIFPSANASESAAIEAGLTHLSTSANVHLVRTGGVAEKLSALGLSPHIQVQTDGKWLTTWREDSSSGIDYALIFCDSNTSSGYITVTGSAKDKVPFYLNAWTGARSPVFTYNVTDHALTLPVSLQGNQTMIIAFSPRGLNESREPKTHAIETPPSVIGATYDQRDGWVAHIANQGSDTTPERIHLSSDRYIDLHQHQRTASAFNLANWHLVAEHWEAPTNLSDAKTIARKHNTTHELTTLVSWSQIPILRNASGLGYYSTTFQWPPTTHGRVNGTADGAYIVFPSILHAIQLSINGHRVPPLDYTDAKADISRYLKTGTNEVLAVVPTTMWNYIRSILPDIRDQGHLPGLLAEGLPVAGISENGLVEEVSVIPYSKLVIR</sequence>
<dbReference type="Gene3D" id="2.60.120.260">
    <property type="entry name" value="Galactose-binding domain-like"/>
    <property type="match status" value="1"/>
</dbReference>
<accession>A0A5N6VKK6</accession>
<dbReference type="PANTHER" id="PTHR36848">
    <property type="entry name" value="DNA-BINDING PROTEIN (PUTATIVE SECRETED PROTEIN)-RELATED"/>
    <property type="match status" value="1"/>
</dbReference>
<proteinExistence type="predicted"/>
<keyword evidence="3" id="KW-1185">Reference proteome</keyword>
<name>A0A5N6VKK6_9EURO</name>
<evidence type="ECO:0000256" key="1">
    <source>
        <dbReference type="SAM" id="SignalP"/>
    </source>
</evidence>
<keyword evidence="1" id="KW-0732">Signal</keyword>
<protein>
    <recommendedName>
        <fullName evidence="4">Secreted protein</fullName>
    </recommendedName>
</protein>
<dbReference type="Proteomes" id="UP000325433">
    <property type="component" value="Unassembled WGS sequence"/>
</dbReference>
<gene>
    <name evidence="2" type="ORF">BDV41DRAFT_591686</name>
</gene>
<evidence type="ECO:0008006" key="4">
    <source>
        <dbReference type="Google" id="ProtNLM"/>
    </source>
</evidence>
<feature type="chain" id="PRO_5024809186" description="Secreted protein" evidence="1">
    <location>
        <begin position="18"/>
        <end position="968"/>
    </location>
</feature>
<dbReference type="InterPro" id="IPR008979">
    <property type="entry name" value="Galactose-bd-like_sf"/>
</dbReference>
<dbReference type="InterPro" id="IPR053161">
    <property type="entry name" value="Ulvan_degrading_GH"/>
</dbReference>
<dbReference type="EMBL" id="ML738375">
    <property type="protein sequence ID" value="KAE8308941.1"/>
    <property type="molecule type" value="Genomic_DNA"/>
</dbReference>
<feature type="signal peptide" evidence="1">
    <location>
        <begin position="1"/>
        <end position="17"/>
    </location>
</feature>
<evidence type="ECO:0000313" key="3">
    <source>
        <dbReference type="Proteomes" id="UP000325433"/>
    </source>
</evidence>